<organism evidence="3 4">
    <name type="scientific">Caenorhabditis nigoni</name>
    <dbReference type="NCBI Taxonomy" id="1611254"/>
    <lineage>
        <taxon>Eukaryota</taxon>
        <taxon>Metazoa</taxon>
        <taxon>Ecdysozoa</taxon>
        <taxon>Nematoda</taxon>
        <taxon>Chromadorea</taxon>
        <taxon>Rhabditida</taxon>
        <taxon>Rhabditina</taxon>
        <taxon>Rhabditomorpha</taxon>
        <taxon>Rhabditoidea</taxon>
        <taxon>Rhabditidae</taxon>
        <taxon>Peloderinae</taxon>
        <taxon>Caenorhabditis</taxon>
    </lineage>
</organism>
<evidence type="ECO:0000313" key="3">
    <source>
        <dbReference type="EMBL" id="PIC40043.1"/>
    </source>
</evidence>
<keyword evidence="2" id="KW-0472">Membrane</keyword>
<feature type="region of interest" description="Disordered" evidence="1">
    <location>
        <begin position="175"/>
        <end position="195"/>
    </location>
</feature>
<dbReference type="EMBL" id="PDUG01000003">
    <property type="protein sequence ID" value="PIC40043.1"/>
    <property type="molecule type" value="Genomic_DNA"/>
</dbReference>
<keyword evidence="2" id="KW-1133">Transmembrane helix</keyword>
<evidence type="ECO:0000313" key="4">
    <source>
        <dbReference type="Proteomes" id="UP000230233"/>
    </source>
</evidence>
<keyword evidence="4" id="KW-1185">Reference proteome</keyword>
<protein>
    <submittedName>
        <fullName evidence="3">Uncharacterized protein</fullName>
    </submittedName>
</protein>
<accession>A0A2G5UKR8</accession>
<evidence type="ECO:0000256" key="1">
    <source>
        <dbReference type="SAM" id="MobiDB-lite"/>
    </source>
</evidence>
<feature type="compositionally biased region" description="Basic and acidic residues" evidence="1">
    <location>
        <begin position="282"/>
        <end position="305"/>
    </location>
</feature>
<evidence type="ECO:0000256" key="2">
    <source>
        <dbReference type="SAM" id="Phobius"/>
    </source>
</evidence>
<keyword evidence="2" id="KW-0812">Transmembrane</keyword>
<dbReference type="AlphaFoldDB" id="A0A2G5UKR8"/>
<feature type="transmembrane region" description="Helical" evidence="2">
    <location>
        <begin position="28"/>
        <end position="48"/>
    </location>
</feature>
<feature type="compositionally biased region" description="Polar residues" evidence="1">
    <location>
        <begin position="262"/>
        <end position="272"/>
    </location>
</feature>
<name>A0A2G5UKR8_9PELO</name>
<dbReference type="OrthoDB" id="5837867at2759"/>
<reference evidence="4" key="1">
    <citation type="submission" date="2017-10" db="EMBL/GenBank/DDBJ databases">
        <title>Rapid genome shrinkage in a self-fertile nematode reveals novel sperm competition proteins.</title>
        <authorList>
            <person name="Yin D."/>
            <person name="Schwarz E.M."/>
            <person name="Thomas C.G."/>
            <person name="Felde R.L."/>
            <person name="Korf I.F."/>
            <person name="Cutter A.D."/>
            <person name="Schartner C.M."/>
            <person name="Ralston E.J."/>
            <person name="Meyer B.J."/>
            <person name="Haag E.S."/>
        </authorList>
    </citation>
    <scope>NUCLEOTIDE SEQUENCE [LARGE SCALE GENOMIC DNA]</scope>
    <source>
        <strain evidence="4">JU1422</strain>
    </source>
</reference>
<dbReference type="Proteomes" id="UP000230233">
    <property type="component" value="Chromosome III"/>
</dbReference>
<proteinExistence type="predicted"/>
<feature type="region of interest" description="Disordered" evidence="1">
    <location>
        <begin position="220"/>
        <end position="323"/>
    </location>
</feature>
<sequence length="323" mass="37013">MSSTWSISSSTSDDDIISDNDDKEDHSLLLIIMFGTHFCFFLFTYFWLYPTDGPPKNAIMHRLGTDIKKSRLTGEPVYPSTRLSIREISYISRRIPCLERNFQLSEDDQKTLTVVSEGEVNYLRQPSDLSTDMTMNYGSLIVKRGVPLPPEVKKETKEQIENLDEAAAVEDLLHLRRPEKQKNKKKKTKERMDALDQLTRGESAERIPLFSRIIPDRLGQSRKIQKTASSAILRPERTQEPQPTLEEDKTQERVIKKKAPTSRPTQKPSIQNVDVKKKKSGTLKEGRQLTLREELSLARTMEETTNRNNKTVALSSREPPPTV</sequence>
<comment type="caution">
    <text evidence="3">The sequence shown here is derived from an EMBL/GenBank/DDBJ whole genome shotgun (WGS) entry which is preliminary data.</text>
</comment>
<gene>
    <name evidence="3" type="primary">Cni-R10E4.3</name>
    <name evidence="3" type="synonym">Cnig_chr_III.g11526</name>
    <name evidence="3" type="ORF">B9Z55_011526</name>
</gene>